<keyword evidence="2" id="KW-1003">Cell membrane</keyword>
<comment type="caution">
    <text evidence="10">The sequence shown here is derived from an EMBL/GenBank/DDBJ whole genome shotgun (WGS) entry which is preliminary data.</text>
</comment>
<keyword evidence="7" id="KW-1133">Transmembrane helix</keyword>
<evidence type="ECO:0000259" key="8">
    <source>
        <dbReference type="PROSITE" id="PS50111"/>
    </source>
</evidence>
<dbReference type="InterPro" id="IPR004089">
    <property type="entry name" value="MCPsignal_dom"/>
</dbReference>
<proteinExistence type="inferred from homology"/>
<name>A0A316DGV1_9BACL</name>
<dbReference type="CDD" id="cd11386">
    <property type="entry name" value="MCP_signal"/>
    <property type="match status" value="1"/>
</dbReference>
<dbReference type="PROSITE" id="PS50111">
    <property type="entry name" value="CHEMOTAXIS_TRANSDUC_2"/>
    <property type="match status" value="1"/>
</dbReference>
<comment type="subcellular location">
    <subcellularLocation>
        <location evidence="1">Cell membrane</location>
    </subcellularLocation>
</comment>
<feature type="domain" description="HAMP" evidence="9">
    <location>
        <begin position="207"/>
        <end position="260"/>
    </location>
</feature>
<feature type="transmembrane region" description="Helical" evidence="7">
    <location>
        <begin position="186"/>
        <end position="205"/>
    </location>
</feature>
<keyword evidence="3 7" id="KW-0472">Membrane</keyword>
<evidence type="ECO:0000256" key="5">
    <source>
        <dbReference type="ARBA" id="ARBA00029447"/>
    </source>
</evidence>
<dbReference type="EMBL" id="QGGL01000001">
    <property type="protein sequence ID" value="PWK16469.1"/>
    <property type="molecule type" value="Genomic_DNA"/>
</dbReference>
<dbReference type="InterPro" id="IPR003660">
    <property type="entry name" value="HAMP_dom"/>
</dbReference>
<feature type="transmembrane region" description="Helical" evidence="7">
    <location>
        <begin position="12"/>
        <end position="33"/>
    </location>
</feature>
<dbReference type="PROSITE" id="PS50885">
    <property type="entry name" value="HAMP"/>
    <property type="match status" value="1"/>
</dbReference>
<dbReference type="Pfam" id="PF00672">
    <property type="entry name" value="HAMP"/>
    <property type="match status" value="1"/>
</dbReference>
<evidence type="ECO:0000259" key="9">
    <source>
        <dbReference type="PROSITE" id="PS50885"/>
    </source>
</evidence>
<accession>A0A316DGV1</accession>
<evidence type="ECO:0000256" key="3">
    <source>
        <dbReference type="ARBA" id="ARBA00023136"/>
    </source>
</evidence>
<evidence type="ECO:0000256" key="6">
    <source>
        <dbReference type="PROSITE-ProRule" id="PRU00284"/>
    </source>
</evidence>
<evidence type="ECO:0000256" key="1">
    <source>
        <dbReference type="ARBA" id="ARBA00004236"/>
    </source>
</evidence>
<dbReference type="Proteomes" id="UP000245634">
    <property type="component" value="Unassembled WGS sequence"/>
</dbReference>
<dbReference type="RefSeq" id="WP_109685583.1">
    <property type="nucleotide sequence ID" value="NZ_QGGL01000001.1"/>
</dbReference>
<evidence type="ECO:0000256" key="2">
    <source>
        <dbReference type="ARBA" id="ARBA00022475"/>
    </source>
</evidence>
<dbReference type="Pfam" id="PF12729">
    <property type="entry name" value="4HB_MCP_1"/>
    <property type="match status" value="1"/>
</dbReference>
<evidence type="ECO:0000313" key="10">
    <source>
        <dbReference type="EMBL" id="PWK16469.1"/>
    </source>
</evidence>
<dbReference type="Gene3D" id="1.10.287.950">
    <property type="entry name" value="Methyl-accepting chemotaxis protein"/>
    <property type="match status" value="1"/>
</dbReference>
<dbReference type="GO" id="GO:0007165">
    <property type="term" value="P:signal transduction"/>
    <property type="evidence" value="ECO:0007669"/>
    <property type="project" value="UniProtKB-KW"/>
</dbReference>
<dbReference type="Pfam" id="PF00015">
    <property type="entry name" value="MCPsignal"/>
    <property type="match status" value="1"/>
</dbReference>
<dbReference type="SMART" id="SM00283">
    <property type="entry name" value="MA"/>
    <property type="match status" value="1"/>
</dbReference>
<feature type="domain" description="Methyl-accepting transducer" evidence="8">
    <location>
        <begin position="279"/>
        <end position="515"/>
    </location>
</feature>
<dbReference type="SUPFAM" id="SSF58104">
    <property type="entry name" value="Methyl-accepting chemotaxis protein (MCP) signaling domain"/>
    <property type="match status" value="1"/>
</dbReference>
<evidence type="ECO:0000256" key="4">
    <source>
        <dbReference type="ARBA" id="ARBA00023224"/>
    </source>
</evidence>
<dbReference type="PANTHER" id="PTHR32089">
    <property type="entry name" value="METHYL-ACCEPTING CHEMOTAXIS PROTEIN MCPB"/>
    <property type="match status" value="1"/>
</dbReference>
<evidence type="ECO:0000313" key="11">
    <source>
        <dbReference type="Proteomes" id="UP000245634"/>
    </source>
</evidence>
<dbReference type="AlphaFoldDB" id="A0A316DGV1"/>
<keyword evidence="4 6" id="KW-0807">Transducer</keyword>
<keyword evidence="7" id="KW-0812">Transmembrane</keyword>
<evidence type="ECO:0000256" key="7">
    <source>
        <dbReference type="SAM" id="Phobius"/>
    </source>
</evidence>
<dbReference type="InterPro" id="IPR024478">
    <property type="entry name" value="HlyB_4HB_MCP"/>
</dbReference>
<gene>
    <name evidence="10" type="ORF">C7459_101333</name>
</gene>
<dbReference type="CDD" id="cd06225">
    <property type="entry name" value="HAMP"/>
    <property type="match status" value="1"/>
</dbReference>
<reference evidence="10 11" key="1">
    <citation type="submission" date="2018-05" db="EMBL/GenBank/DDBJ databases">
        <title>Genomic Encyclopedia of Type Strains, Phase IV (KMG-IV): sequencing the most valuable type-strain genomes for metagenomic binning, comparative biology and taxonomic classification.</title>
        <authorList>
            <person name="Goeker M."/>
        </authorList>
    </citation>
    <scope>NUCLEOTIDE SEQUENCE [LARGE SCALE GENOMIC DNA]</scope>
    <source>
        <strain evidence="10 11">DSM 18773</strain>
    </source>
</reference>
<dbReference type="GO" id="GO:0005886">
    <property type="term" value="C:plasma membrane"/>
    <property type="evidence" value="ECO:0007669"/>
    <property type="project" value="UniProtKB-SubCell"/>
</dbReference>
<dbReference type="OrthoDB" id="2379189at2"/>
<sequence>MKLEVPVARKIYIGFLIVLILLATVAGIGYFRISLIDKNYSELIQGRLNDVMITKDIVSNISERQKYARGYLLVGDESYITGYTKANQSYVDLSNQLEKSLETPEEKKIFNEMNAIHTEHEKIIDNLVALKKENKVAEYTQLVKTQCTPVGEAFIQKAEELLDYQANEAKMQNVDLNNDVAFTKKLVLILSISSLLIGLGDAFLISRMLSRPVRKITGAAEQIAAGDLSGPDPVIKNRDEIGELAHHFSQMKQNIRVLLEQVTLNSQQVAATSEEVTASSELTSQVAENVAQSVQEIAIGADRQVADVTHATNVVITISEAIAEVSSGMEHVTTSSADAKQTAADGNQVIVKSIEQMNVINHRVSISSDVVNQLGEKSKEIGGIVSIIRELANQTNLLALNAAIEAARAGEQGKGFAVVADEVRKLAEESGSAATQIATIIGEIQRDTEKAMQAMNQGDDAVKEGLVMIQNAGEAFHNIMLVVDDVSAQTQRVSERVQEANKGTKSVVELMEGIAQVSELAAENTQTVAASVQEQTASMEEISTASTTLSSMAEELQQSLSKFKL</sequence>
<dbReference type="Gene3D" id="6.10.340.10">
    <property type="match status" value="1"/>
</dbReference>
<dbReference type="SMART" id="SM00304">
    <property type="entry name" value="HAMP"/>
    <property type="match status" value="2"/>
</dbReference>
<dbReference type="PANTHER" id="PTHR32089:SF112">
    <property type="entry name" value="LYSOZYME-LIKE PROTEIN-RELATED"/>
    <property type="match status" value="1"/>
</dbReference>
<organism evidence="10 11">
    <name type="scientific">Tumebacillus permanentifrigoris</name>
    <dbReference type="NCBI Taxonomy" id="378543"/>
    <lineage>
        <taxon>Bacteria</taxon>
        <taxon>Bacillati</taxon>
        <taxon>Bacillota</taxon>
        <taxon>Bacilli</taxon>
        <taxon>Bacillales</taxon>
        <taxon>Alicyclobacillaceae</taxon>
        <taxon>Tumebacillus</taxon>
    </lineage>
</organism>
<keyword evidence="11" id="KW-1185">Reference proteome</keyword>
<comment type="similarity">
    <text evidence="5">Belongs to the methyl-accepting chemotaxis (MCP) protein family.</text>
</comment>
<protein>
    <submittedName>
        <fullName evidence="10">Methyl-accepting chemotaxis protein</fullName>
    </submittedName>
</protein>